<dbReference type="InterPro" id="IPR029055">
    <property type="entry name" value="Ntn_hydrolases_N"/>
</dbReference>
<dbReference type="PANTHER" id="PTHR43284:SF1">
    <property type="entry name" value="ASPARAGINE SYNTHETASE"/>
    <property type="match status" value="1"/>
</dbReference>
<protein>
    <recommendedName>
        <fullName evidence="2">asparagine synthase (glutamine-hydrolyzing)</fullName>
        <ecNumber evidence="2">6.3.5.4</ecNumber>
    </recommendedName>
</protein>
<comment type="caution">
    <text evidence="5">The sequence shown here is derived from an EMBL/GenBank/DDBJ whole genome shotgun (WGS) entry which is preliminary data.</text>
</comment>
<dbReference type="Proteomes" id="UP000721861">
    <property type="component" value="Unassembled WGS sequence"/>
</dbReference>
<organism evidence="5 6">
    <name type="scientific">Carboxylicivirga mesophila</name>
    <dbReference type="NCBI Taxonomy" id="1166478"/>
    <lineage>
        <taxon>Bacteria</taxon>
        <taxon>Pseudomonadati</taxon>
        <taxon>Bacteroidota</taxon>
        <taxon>Bacteroidia</taxon>
        <taxon>Marinilabiliales</taxon>
        <taxon>Marinilabiliaceae</taxon>
        <taxon>Carboxylicivirga</taxon>
    </lineage>
</organism>
<evidence type="ECO:0000256" key="2">
    <source>
        <dbReference type="ARBA" id="ARBA00012737"/>
    </source>
</evidence>
<dbReference type="InterPro" id="IPR051786">
    <property type="entry name" value="ASN_synthetase/amidase"/>
</dbReference>
<dbReference type="EC" id="6.3.5.4" evidence="2"/>
<dbReference type="Gene3D" id="3.60.20.10">
    <property type="entry name" value="Glutamine Phosphoribosylpyrophosphate, subunit 1, domain 1"/>
    <property type="match status" value="1"/>
</dbReference>
<dbReference type="InterPro" id="IPR014729">
    <property type="entry name" value="Rossmann-like_a/b/a_fold"/>
</dbReference>
<dbReference type="Pfam" id="PF13537">
    <property type="entry name" value="GATase_7"/>
    <property type="match status" value="1"/>
</dbReference>
<evidence type="ECO:0000256" key="3">
    <source>
        <dbReference type="ARBA" id="ARBA00048741"/>
    </source>
</evidence>
<evidence type="ECO:0000313" key="6">
    <source>
        <dbReference type="Proteomes" id="UP000721861"/>
    </source>
</evidence>
<comment type="pathway">
    <text evidence="1">Amino-acid biosynthesis; L-asparagine biosynthesis; L-asparagine from L-aspartate (L-Gln route): step 1/1.</text>
</comment>
<dbReference type="Gene3D" id="3.40.50.620">
    <property type="entry name" value="HUPs"/>
    <property type="match status" value="1"/>
</dbReference>
<evidence type="ECO:0000256" key="1">
    <source>
        <dbReference type="ARBA" id="ARBA00005187"/>
    </source>
</evidence>
<feature type="domain" description="Glutamine amidotransferase type-2" evidence="4">
    <location>
        <begin position="48"/>
        <end position="100"/>
    </location>
</feature>
<evidence type="ECO:0000259" key="4">
    <source>
        <dbReference type="Pfam" id="PF13537"/>
    </source>
</evidence>
<dbReference type="SUPFAM" id="SSF56235">
    <property type="entry name" value="N-terminal nucleophile aminohydrolases (Ntn hydrolases)"/>
    <property type="match status" value="1"/>
</dbReference>
<keyword evidence="6" id="KW-1185">Reference proteome</keyword>
<accession>A0ABS5K916</accession>
<sequence>MFTTQTQIKAPDYMIIDALHFDQLKPFFFKGFLFGKAFKDACAFVEAGIREKGSDFISELNGSFCGYYFNREKGELIVFNDRLGMADLYLYNNGNRVIIADDYTTVCELADDASVDLLALGEMIKFQTPLFSRTFHPHIRLCDNASLITINTLTKEITESRYWRFTAVPQERSKRSLKSDFVDIYIKAVEQCFNETDRRYVIANSGGLDSRCNIHISKQLGKEFQTYTYGQEQSDACYIAKRIEKKLKLQQQYIKVDDDFLSHYSELHLQNRPMMPINYCWYQSAYKHLEQFDINITGFDANFLEAFTHMDPAGGYNAIKDATEDKQLLYNFNLHSVCSDELFAKLVRQPQQMLSYDSYVAEMKNLNSAEVFDKFDEFEQINRQRRLTKAEPWMNYYGELEARSPIIHNDMVDFSLSLPLSYRLDRILYKEAMADYLGAIGRIRFERMPWGLNEPKGLKRTVLETVWKADHKLYKKYGRALWFKGAHKNIKMWLSNSSNIKFIGDTLKRPNSLFEELFDHQYLQSNYQKLIKTNFLVLCSIVSIKMYMDKLNK</sequence>
<dbReference type="InterPro" id="IPR017932">
    <property type="entry name" value="GATase_2_dom"/>
</dbReference>
<evidence type="ECO:0000313" key="5">
    <source>
        <dbReference type="EMBL" id="MBS2211499.1"/>
    </source>
</evidence>
<reference evidence="5 6" key="1">
    <citation type="journal article" date="2014" name="Int. J. Syst. Evol. Microbiol.">
        <title>Carboxylicivirga gen. nov. in the family Marinilabiliaceae with two novel species, Carboxylicivirga mesophila sp. nov. and Carboxylicivirga taeanensis sp. nov., and reclassification of Cytophaga fermentans as Saccharicrinis fermentans gen. nov., comb. nov.</title>
        <authorList>
            <person name="Yang S.H."/>
            <person name="Seo H.S."/>
            <person name="Woo J.H."/>
            <person name="Oh H.M."/>
            <person name="Jang H."/>
            <person name="Lee J.H."/>
            <person name="Kim S.J."/>
            <person name="Kwon K.K."/>
        </authorList>
    </citation>
    <scope>NUCLEOTIDE SEQUENCE [LARGE SCALE GENOMIC DNA]</scope>
    <source>
        <strain evidence="5 6">JCM 18290</strain>
    </source>
</reference>
<dbReference type="EMBL" id="JAGUCN010000008">
    <property type="protein sequence ID" value="MBS2211499.1"/>
    <property type="molecule type" value="Genomic_DNA"/>
</dbReference>
<name>A0ABS5K916_9BACT</name>
<proteinExistence type="predicted"/>
<gene>
    <name evidence="5" type="ORF">KEM09_08810</name>
</gene>
<comment type="catalytic activity">
    <reaction evidence="3">
        <text>L-aspartate + L-glutamine + ATP + H2O = L-asparagine + L-glutamate + AMP + diphosphate + H(+)</text>
        <dbReference type="Rhea" id="RHEA:12228"/>
        <dbReference type="ChEBI" id="CHEBI:15377"/>
        <dbReference type="ChEBI" id="CHEBI:15378"/>
        <dbReference type="ChEBI" id="CHEBI:29985"/>
        <dbReference type="ChEBI" id="CHEBI:29991"/>
        <dbReference type="ChEBI" id="CHEBI:30616"/>
        <dbReference type="ChEBI" id="CHEBI:33019"/>
        <dbReference type="ChEBI" id="CHEBI:58048"/>
        <dbReference type="ChEBI" id="CHEBI:58359"/>
        <dbReference type="ChEBI" id="CHEBI:456215"/>
        <dbReference type="EC" id="6.3.5.4"/>
    </reaction>
</comment>
<dbReference type="PANTHER" id="PTHR43284">
    <property type="entry name" value="ASPARAGINE SYNTHETASE (GLUTAMINE-HYDROLYZING)"/>
    <property type="match status" value="1"/>
</dbReference>
<dbReference type="SUPFAM" id="SSF52402">
    <property type="entry name" value="Adenine nucleotide alpha hydrolases-like"/>
    <property type="match status" value="1"/>
</dbReference>